<dbReference type="PIRSF" id="PIRSF000239">
    <property type="entry name" value="AHPC"/>
    <property type="match status" value="1"/>
</dbReference>
<evidence type="ECO:0000256" key="4">
    <source>
        <dbReference type="ARBA" id="ARBA00022559"/>
    </source>
</evidence>
<dbReference type="InterPro" id="IPR024706">
    <property type="entry name" value="Peroxiredoxin_AhpC-typ"/>
</dbReference>
<dbReference type="AlphaFoldDB" id="A0A974WIJ0"/>
<evidence type="ECO:0000256" key="12">
    <source>
        <dbReference type="ARBA" id="ARBA00049091"/>
    </source>
</evidence>
<comment type="catalytic activity">
    <reaction evidence="12">
        <text>a hydroperoxide + [thioredoxin]-dithiol = an alcohol + [thioredoxin]-disulfide + H2O</text>
        <dbReference type="Rhea" id="RHEA:62620"/>
        <dbReference type="Rhea" id="RHEA-COMP:10698"/>
        <dbReference type="Rhea" id="RHEA-COMP:10700"/>
        <dbReference type="ChEBI" id="CHEBI:15377"/>
        <dbReference type="ChEBI" id="CHEBI:29950"/>
        <dbReference type="ChEBI" id="CHEBI:30879"/>
        <dbReference type="ChEBI" id="CHEBI:35924"/>
        <dbReference type="ChEBI" id="CHEBI:50058"/>
        <dbReference type="EC" id="1.11.1.24"/>
    </reaction>
</comment>
<evidence type="ECO:0000256" key="1">
    <source>
        <dbReference type="ARBA" id="ARBA00003330"/>
    </source>
</evidence>
<evidence type="ECO:0000259" key="14">
    <source>
        <dbReference type="PROSITE" id="PS51352"/>
    </source>
</evidence>
<dbReference type="EMBL" id="CP070608">
    <property type="protein sequence ID" value="QSE96785.1"/>
    <property type="molecule type" value="Genomic_DNA"/>
</dbReference>
<dbReference type="FunFam" id="3.40.30.10:FF:000007">
    <property type="entry name" value="Thioredoxin-dependent thiol peroxidase"/>
    <property type="match status" value="1"/>
</dbReference>
<dbReference type="GO" id="GO:0045454">
    <property type="term" value="P:cell redox homeostasis"/>
    <property type="evidence" value="ECO:0007669"/>
    <property type="project" value="TreeGrafter"/>
</dbReference>
<comment type="function">
    <text evidence="1">Thiol-specific peroxidase that catalyzes the reduction of hydrogen peroxide and organic hydroperoxides to water and alcohols, respectively. Plays a role in cell protection against oxidative stress by detoxifying peroxides and as sensor of hydrogen peroxide-mediated signaling events.</text>
</comment>
<evidence type="ECO:0000256" key="13">
    <source>
        <dbReference type="PIRSR" id="PIRSR000239-1"/>
    </source>
</evidence>
<dbReference type="SUPFAM" id="SSF52833">
    <property type="entry name" value="Thioredoxin-like"/>
    <property type="match status" value="1"/>
</dbReference>
<evidence type="ECO:0000256" key="10">
    <source>
        <dbReference type="ARBA" id="ARBA00038489"/>
    </source>
</evidence>
<evidence type="ECO:0000256" key="8">
    <source>
        <dbReference type="ARBA" id="ARBA00023284"/>
    </source>
</evidence>
<dbReference type="PANTHER" id="PTHR42801">
    <property type="entry name" value="THIOREDOXIN-DEPENDENT PEROXIDE REDUCTASE"/>
    <property type="match status" value="1"/>
</dbReference>
<dbReference type="GO" id="GO:0005737">
    <property type="term" value="C:cytoplasm"/>
    <property type="evidence" value="ECO:0007669"/>
    <property type="project" value="TreeGrafter"/>
</dbReference>
<dbReference type="GO" id="GO:0034599">
    <property type="term" value="P:cellular response to oxidative stress"/>
    <property type="evidence" value="ECO:0007669"/>
    <property type="project" value="TreeGrafter"/>
</dbReference>
<evidence type="ECO:0000256" key="5">
    <source>
        <dbReference type="ARBA" id="ARBA00022862"/>
    </source>
</evidence>
<dbReference type="Proteomes" id="UP000662783">
    <property type="component" value="Chromosome"/>
</dbReference>
<evidence type="ECO:0000313" key="15">
    <source>
        <dbReference type="EMBL" id="QSE96785.1"/>
    </source>
</evidence>
<evidence type="ECO:0000256" key="6">
    <source>
        <dbReference type="ARBA" id="ARBA00023002"/>
    </source>
</evidence>
<evidence type="ECO:0000313" key="16">
    <source>
        <dbReference type="Proteomes" id="UP000662783"/>
    </source>
</evidence>
<dbReference type="GO" id="GO:0008379">
    <property type="term" value="F:thioredoxin peroxidase activity"/>
    <property type="evidence" value="ECO:0007669"/>
    <property type="project" value="TreeGrafter"/>
</dbReference>
<dbReference type="InterPro" id="IPR050924">
    <property type="entry name" value="Peroxiredoxin_BCP/PrxQ"/>
</dbReference>
<evidence type="ECO:0000256" key="9">
    <source>
        <dbReference type="ARBA" id="ARBA00032824"/>
    </source>
</evidence>
<keyword evidence="6" id="KW-0560">Oxidoreductase</keyword>
<evidence type="ECO:0000256" key="7">
    <source>
        <dbReference type="ARBA" id="ARBA00023157"/>
    </source>
</evidence>
<keyword evidence="4" id="KW-0575">Peroxidase</keyword>
<dbReference type="CDD" id="cd03017">
    <property type="entry name" value="PRX_BCP"/>
    <property type="match status" value="1"/>
</dbReference>
<dbReference type="PANTHER" id="PTHR42801:SF4">
    <property type="entry name" value="AHPC_TSA FAMILY PROTEIN"/>
    <property type="match status" value="1"/>
</dbReference>
<accession>A0A974WIJ0</accession>
<feature type="domain" description="Thioredoxin" evidence="14">
    <location>
        <begin position="3"/>
        <end position="149"/>
    </location>
</feature>
<dbReference type="Pfam" id="PF00578">
    <property type="entry name" value="AhpC-TSA"/>
    <property type="match status" value="1"/>
</dbReference>
<dbReference type="InterPro" id="IPR036249">
    <property type="entry name" value="Thioredoxin-like_sf"/>
</dbReference>
<evidence type="ECO:0000256" key="2">
    <source>
        <dbReference type="ARBA" id="ARBA00011245"/>
    </source>
</evidence>
<sequence>MALKLGSKAPRFSLPSSNGSVFKLEDQKGSPLVLYFYPKNFTPGCTKEACSFRDHHDELQELDVKVVGISRDSVSSHKKFKEKHNLNFELLSDQSGDVCKLYDALIPVLNIPKRITYLLDSDLKIQYAFDSLFGYKAHIENAIKALKTK</sequence>
<dbReference type="InterPro" id="IPR000866">
    <property type="entry name" value="AhpC/TSA"/>
</dbReference>
<keyword evidence="8" id="KW-0676">Redox-active center</keyword>
<evidence type="ECO:0000256" key="11">
    <source>
        <dbReference type="ARBA" id="ARBA00042639"/>
    </source>
</evidence>
<feature type="active site" description="Cysteine sulfenic acid (-SOH) intermediate; for peroxidase activity" evidence="13">
    <location>
        <position position="45"/>
    </location>
</feature>
<keyword evidence="5" id="KW-0049">Antioxidant</keyword>
<dbReference type="Gene3D" id="3.40.30.10">
    <property type="entry name" value="Glutaredoxin"/>
    <property type="match status" value="1"/>
</dbReference>
<comment type="similarity">
    <text evidence="10">Belongs to the peroxiredoxin family. BCP/PrxQ subfamily.</text>
</comment>
<keyword evidence="16" id="KW-1185">Reference proteome</keyword>
<comment type="subunit">
    <text evidence="2">Monomer.</text>
</comment>
<dbReference type="KEGG" id="fuv:JR347_14450"/>
<dbReference type="PROSITE" id="PS51352">
    <property type="entry name" value="THIOREDOXIN_2"/>
    <property type="match status" value="1"/>
</dbReference>
<gene>
    <name evidence="15" type="ORF">JR347_14450</name>
</gene>
<reference evidence="15" key="1">
    <citation type="submission" date="2021-02" db="EMBL/GenBank/DDBJ databases">
        <title>Fulvivirga sp. S481 isolated from sea water.</title>
        <authorList>
            <person name="Bae S.S."/>
            <person name="Baek K."/>
        </authorList>
    </citation>
    <scope>NUCLEOTIDE SEQUENCE</scope>
    <source>
        <strain evidence="15">S481</strain>
    </source>
</reference>
<keyword evidence="7" id="KW-1015">Disulfide bond</keyword>
<dbReference type="InterPro" id="IPR013766">
    <property type="entry name" value="Thioredoxin_domain"/>
</dbReference>
<organism evidence="15 16">
    <name type="scientific">Fulvivirga lutea</name>
    <dbReference type="NCBI Taxonomy" id="2810512"/>
    <lineage>
        <taxon>Bacteria</taxon>
        <taxon>Pseudomonadati</taxon>
        <taxon>Bacteroidota</taxon>
        <taxon>Cytophagia</taxon>
        <taxon>Cytophagales</taxon>
        <taxon>Fulvivirgaceae</taxon>
        <taxon>Fulvivirga</taxon>
    </lineage>
</organism>
<dbReference type="EC" id="1.11.1.24" evidence="3"/>
<dbReference type="RefSeq" id="WP_205721299.1">
    <property type="nucleotide sequence ID" value="NZ_CP070608.1"/>
</dbReference>
<evidence type="ECO:0000256" key="3">
    <source>
        <dbReference type="ARBA" id="ARBA00013017"/>
    </source>
</evidence>
<name>A0A974WIJ0_9BACT</name>
<protein>
    <recommendedName>
        <fullName evidence="3">thioredoxin-dependent peroxiredoxin</fullName>
        <ecNumber evidence="3">1.11.1.24</ecNumber>
    </recommendedName>
    <alternativeName>
        <fullName evidence="9">Thioredoxin peroxidase</fullName>
    </alternativeName>
    <alternativeName>
        <fullName evidence="11">Thioredoxin-dependent peroxiredoxin Bcp</fullName>
    </alternativeName>
</protein>
<proteinExistence type="inferred from homology"/>